<dbReference type="InterPro" id="IPR005894">
    <property type="entry name" value="DrrA"/>
</dbReference>
<dbReference type="Proteomes" id="UP001165136">
    <property type="component" value="Unassembled WGS sequence"/>
</dbReference>
<dbReference type="GO" id="GO:0005524">
    <property type="term" value="F:ATP binding"/>
    <property type="evidence" value="ECO:0007669"/>
    <property type="project" value="UniProtKB-KW"/>
</dbReference>
<dbReference type="InterPro" id="IPR003439">
    <property type="entry name" value="ABC_transporter-like_ATP-bd"/>
</dbReference>
<proteinExistence type="inferred from homology"/>
<dbReference type="PROSITE" id="PS50893">
    <property type="entry name" value="ABC_TRANSPORTER_2"/>
    <property type="match status" value="1"/>
</dbReference>
<evidence type="ECO:0000256" key="10">
    <source>
        <dbReference type="SAM" id="MobiDB-lite"/>
    </source>
</evidence>
<dbReference type="GO" id="GO:1900753">
    <property type="term" value="P:doxorubicin transport"/>
    <property type="evidence" value="ECO:0007669"/>
    <property type="project" value="InterPro"/>
</dbReference>
<dbReference type="PROSITE" id="PS00211">
    <property type="entry name" value="ABC_TRANSPORTER_1"/>
    <property type="match status" value="1"/>
</dbReference>
<gene>
    <name evidence="12" type="ORF">Atai01_20220</name>
</gene>
<evidence type="ECO:0000256" key="2">
    <source>
        <dbReference type="ARBA" id="ARBA00022448"/>
    </source>
</evidence>
<dbReference type="Pfam" id="PF00005">
    <property type="entry name" value="ABC_tran"/>
    <property type="match status" value="1"/>
</dbReference>
<reference evidence="12" key="1">
    <citation type="submission" date="2023-03" db="EMBL/GenBank/DDBJ databases">
        <title>Amycolatopsis taiwanensis NBRC 103393.</title>
        <authorList>
            <person name="Ichikawa N."/>
            <person name="Sato H."/>
            <person name="Tonouchi N."/>
        </authorList>
    </citation>
    <scope>NUCLEOTIDE SEQUENCE</scope>
    <source>
        <strain evidence="12">NBRC 103393</strain>
    </source>
</reference>
<evidence type="ECO:0000256" key="4">
    <source>
        <dbReference type="ARBA" id="ARBA00022741"/>
    </source>
</evidence>
<name>A0A9W6QX89_9PSEU</name>
<dbReference type="InterPro" id="IPR025302">
    <property type="entry name" value="DrrA1/2-like_C"/>
</dbReference>
<keyword evidence="7" id="KW-0472">Membrane</keyword>
<dbReference type="EMBL" id="BSTI01000004">
    <property type="protein sequence ID" value="GLY65403.1"/>
    <property type="molecule type" value="Genomic_DNA"/>
</dbReference>
<keyword evidence="6" id="KW-1278">Translocase</keyword>
<dbReference type="SMART" id="SM00382">
    <property type="entry name" value="AAA"/>
    <property type="match status" value="1"/>
</dbReference>
<evidence type="ECO:0000256" key="1">
    <source>
        <dbReference type="ARBA" id="ARBA00004413"/>
    </source>
</evidence>
<evidence type="ECO:0000313" key="12">
    <source>
        <dbReference type="EMBL" id="GLY65403.1"/>
    </source>
</evidence>
<dbReference type="AlphaFoldDB" id="A0A9W6QX89"/>
<dbReference type="Gene3D" id="3.40.50.300">
    <property type="entry name" value="P-loop containing nucleotide triphosphate hydrolases"/>
    <property type="match status" value="1"/>
</dbReference>
<dbReference type="InterPro" id="IPR027417">
    <property type="entry name" value="P-loop_NTPase"/>
</dbReference>
<dbReference type="InterPro" id="IPR050763">
    <property type="entry name" value="ABC_transporter_ATP-binding"/>
</dbReference>
<organism evidence="12 13">
    <name type="scientific">Amycolatopsis taiwanensis</name>
    <dbReference type="NCBI Taxonomy" id="342230"/>
    <lineage>
        <taxon>Bacteria</taxon>
        <taxon>Bacillati</taxon>
        <taxon>Actinomycetota</taxon>
        <taxon>Actinomycetes</taxon>
        <taxon>Pseudonocardiales</taxon>
        <taxon>Pseudonocardiaceae</taxon>
        <taxon>Amycolatopsis</taxon>
    </lineage>
</organism>
<keyword evidence="2" id="KW-0813">Transport</keyword>
<evidence type="ECO:0000256" key="3">
    <source>
        <dbReference type="ARBA" id="ARBA00022475"/>
    </source>
</evidence>
<dbReference type="Pfam" id="PF13732">
    <property type="entry name" value="DrrA1-3_C"/>
    <property type="match status" value="1"/>
</dbReference>
<evidence type="ECO:0000256" key="6">
    <source>
        <dbReference type="ARBA" id="ARBA00022967"/>
    </source>
</evidence>
<comment type="subcellular location">
    <subcellularLocation>
        <location evidence="1">Cell membrane</location>
        <topology evidence="1">Peripheral membrane protein</topology>
        <orientation evidence="1">Cytoplasmic side</orientation>
    </subcellularLocation>
</comment>
<evidence type="ECO:0000259" key="11">
    <source>
        <dbReference type="PROSITE" id="PS50893"/>
    </source>
</evidence>
<dbReference type="InterPro" id="IPR003593">
    <property type="entry name" value="AAA+_ATPase"/>
</dbReference>
<dbReference type="SUPFAM" id="SSF52540">
    <property type="entry name" value="P-loop containing nucleoside triphosphate hydrolases"/>
    <property type="match status" value="1"/>
</dbReference>
<keyword evidence="8" id="KW-0046">Antibiotic resistance</keyword>
<dbReference type="GO" id="GO:0016887">
    <property type="term" value="F:ATP hydrolysis activity"/>
    <property type="evidence" value="ECO:0007669"/>
    <property type="project" value="InterPro"/>
</dbReference>
<dbReference type="GO" id="GO:0043215">
    <property type="term" value="P:daunorubicin transport"/>
    <property type="evidence" value="ECO:0007669"/>
    <property type="project" value="InterPro"/>
</dbReference>
<feature type="compositionally biased region" description="Polar residues" evidence="10">
    <location>
        <begin position="334"/>
        <end position="343"/>
    </location>
</feature>
<keyword evidence="4" id="KW-0547">Nucleotide-binding</keyword>
<sequence>MPKFETDVAIEARGVRKRYRSASPTGRPALDGLELKVTRGSVHGLLGPNGAGKTTAVRIMVTLLDHDEGEVRVAGYDVRRQARQVRRRIGLVGQYAAVDEDLSGRQNLVMFGRLCKLSPRAARRRADELLERFGLAEAGAKQVKAYSGGMRRRIDLAASLIVAPEILFVDEPTVGLDPTGRRDVWDAIRNLVRGGTTVLLTTQYLEEADQLADRISLLARGRVVAGGTPAELKARVGDDWFEITPHAAADLPRLENILGSLASGEITTGTDRARVPVLDRTRSLFGITAALRDAGVTVDDFVIRTPTLDEVFTQLTGAAATERTSDPLVPLFDSNGSSTNLTDNPVGEPS</sequence>
<comment type="similarity">
    <text evidence="9">Belongs to the ABC transporter superfamily. Drug exporter-1 (DrugE1) (TC 3.A.1.105) family.</text>
</comment>
<dbReference type="PANTHER" id="PTHR42711:SF19">
    <property type="entry name" value="DOXORUBICIN RESISTANCE ATP-BINDING PROTEIN DRRA"/>
    <property type="match status" value="1"/>
</dbReference>
<dbReference type="GO" id="GO:0005886">
    <property type="term" value="C:plasma membrane"/>
    <property type="evidence" value="ECO:0007669"/>
    <property type="project" value="UniProtKB-SubCell"/>
</dbReference>
<evidence type="ECO:0000256" key="7">
    <source>
        <dbReference type="ARBA" id="ARBA00023136"/>
    </source>
</evidence>
<dbReference type="InterPro" id="IPR017871">
    <property type="entry name" value="ABC_transporter-like_CS"/>
</dbReference>
<feature type="region of interest" description="Disordered" evidence="10">
    <location>
        <begin position="326"/>
        <end position="350"/>
    </location>
</feature>
<protein>
    <submittedName>
        <fullName evidence="12">Daunorubicin resistance protein DrrA family ABC transporter ATP-binding protein</fullName>
    </submittedName>
</protein>
<dbReference type="PANTHER" id="PTHR42711">
    <property type="entry name" value="ABC TRANSPORTER ATP-BINDING PROTEIN"/>
    <property type="match status" value="1"/>
</dbReference>
<keyword evidence="5 12" id="KW-0067">ATP-binding</keyword>
<keyword evidence="3" id="KW-1003">Cell membrane</keyword>
<evidence type="ECO:0000313" key="13">
    <source>
        <dbReference type="Proteomes" id="UP001165136"/>
    </source>
</evidence>
<dbReference type="RefSeq" id="WP_285486620.1">
    <property type="nucleotide sequence ID" value="NZ_BSTI01000004.1"/>
</dbReference>
<evidence type="ECO:0000256" key="9">
    <source>
        <dbReference type="ARBA" id="ARBA00049985"/>
    </source>
</evidence>
<evidence type="ECO:0000256" key="5">
    <source>
        <dbReference type="ARBA" id="ARBA00022840"/>
    </source>
</evidence>
<dbReference type="NCBIfam" id="TIGR01188">
    <property type="entry name" value="drrA"/>
    <property type="match status" value="1"/>
</dbReference>
<accession>A0A9W6QX89</accession>
<keyword evidence="13" id="KW-1185">Reference proteome</keyword>
<evidence type="ECO:0000256" key="8">
    <source>
        <dbReference type="ARBA" id="ARBA00023251"/>
    </source>
</evidence>
<feature type="domain" description="ABC transporter" evidence="11">
    <location>
        <begin position="10"/>
        <end position="245"/>
    </location>
</feature>
<dbReference type="GO" id="GO:0046677">
    <property type="term" value="P:response to antibiotic"/>
    <property type="evidence" value="ECO:0007669"/>
    <property type="project" value="UniProtKB-KW"/>
</dbReference>
<comment type="caution">
    <text evidence="12">The sequence shown here is derived from an EMBL/GenBank/DDBJ whole genome shotgun (WGS) entry which is preliminary data.</text>
</comment>
<dbReference type="FunFam" id="3.40.50.300:FF:000589">
    <property type="entry name" value="ABC transporter, ATP-binding subunit"/>
    <property type="match status" value="1"/>
</dbReference>